<keyword evidence="2" id="KW-1185">Reference proteome</keyword>
<sequence>MPHLYRACEEVLGGRTIPGGIRERSSAGATTPGIPFNAAAADARTAMLSGLASWASLTADGRGTRSPQRSVEQLSAFLLRHLDWLCSHASAKDLSAEAAELVRQAQRAAGPAYHRQKTVGTCPESDCTGVLKALLLPNSSVRSAQIRCDADAAHQWTGHELASLRQRMRRAQKASSGASTVWLAPTDIAVMWNMPTGRVYQLAHGRKWRRQTRRGRVFYHEEDVLRTSKDLEPRPA</sequence>
<proteinExistence type="predicted"/>
<evidence type="ECO:0000313" key="2">
    <source>
        <dbReference type="Proteomes" id="UP001601288"/>
    </source>
</evidence>
<dbReference type="Proteomes" id="UP001601288">
    <property type="component" value="Unassembled WGS sequence"/>
</dbReference>
<organism evidence="1 2">
    <name type="scientific">Streptomyces massasporeus</name>
    <dbReference type="NCBI Taxonomy" id="67324"/>
    <lineage>
        <taxon>Bacteria</taxon>
        <taxon>Bacillati</taxon>
        <taxon>Actinomycetota</taxon>
        <taxon>Actinomycetes</taxon>
        <taxon>Kitasatosporales</taxon>
        <taxon>Streptomycetaceae</taxon>
        <taxon>Streptomyces</taxon>
    </lineage>
</organism>
<name>A0ABW6LQU6_9ACTN</name>
<dbReference type="EMBL" id="JBIAFP010000039">
    <property type="protein sequence ID" value="MFE9230777.1"/>
    <property type="molecule type" value="Genomic_DNA"/>
</dbReference>
<evidence type="ECO:0000313" key="1">
    <source>
        <dbReference type="EMBL" id="MFE9230777.1"/>
    </source>
</evidence>
<accession>A0ABW6LQU6</accession>
<reference evidence="1 2" key="1">
    <citation type="submission" date="2024-10" db="EMBL/GenBank/DDBJ databases">
        <title>The Natural Products Discovery Center: Release of the First 8490 Sequenced Strains for Exploring Actinobacteria Biosynthetic Diversity.</title>
        <authorList>
            <person name="Kalkreuter E."/>
            <person name="Kautsar S.A."/>
            <person name="Yang D."/>
            <person name="Bader C.D."/>
            <person name="Teijaro C.N."/>
            <person name="Fluegel L."/>
            <person name="Davis C.M."/>
            <person name="Simpson J.R."/>
            <person name="Lauterbach L."/>
            <person name="Steele A.D."/>
            <person name="Gui C."/>
            <person name="Meng S."/>
            <person name="Li G."/>
            <person name="Viehrig K."/>
            <person name="Ye F."/>
            <person name="Su P."/>
            <person name="Kiefer A.F."/>
            <person name="Nichols A."/>
            <person name="Cepeda A.J."/>
            <person name="Yan W."/>
            <person name="Fan B."/>
            <person name="Jiang Y."/>
            <person name="Adhikari A."/>
            <person name="Zheng C.-J."/>
            <person name="Schuster L."/>
            <person name="Cowan T.M."/>
            <person name="Smanski M.J."/>
            <person name="Chevrette M.G."/>
            <person name="De Carvalho L.P.S."/>
            <person name="Shen B."/>
        </authorList>
    </citation>
    <scope>NUCLEOTIDE SEQUENCE [LARGE SCALE GENOMIC DNA]</scope>
    <source>
        <strain evidence="1 2">NPDC007066</strain>
    </source>
</reference>
<protein>
    <recommendedName>
        <fullName evidence="3">Helix-turn-helix domain-containing protein</fullName>
    </recommendedName>
</protein>
<gene>
    <name evidence="1" type="ORF">ACFYM3_40645</name>
</gene>
<evidence type="ECO:0008006" key="3">
    <source>
        <dbReference type="Google" id="ProtNLM"/>
    </source>
</evidence>
<comment type="caution">
    <text evidence="1">The sequence shown here is derived from an EMBL/GenBank/DDBJ whole genome shotgun (WGS) entry which is preliminary data.</text>
</comment>
<dbReference type="RefSeq" id="WP_358291353.1">
    <property type="nucleotide sequence ID" value="NZ_JBEYGJ010000049.1"/>
</dbReference>